<organism evidence="4 5">
    <name type="scientific">Phytophthora sojae (strain P6497)</name>
    <name type="common">Soybean stem and root rot agent</name>
    <name type="synonym">Phytophthora megasperma f. sp. glycines</name>
    <dbReference type="NCBI Taxonomy" id="1094619"/>
    <lineage>
        <taxon>Eukaryota</taxon>
        <taxon>Sar</taxon>
        <taxon>Stramenopiles</taxon>
        <taxon>Oomycota</taxon>
        <taxon>Peronosporomycetes</taxon>
        <taxon>Peronosporales</taxon>
        <taxon>Peronosporaceae</taxon>
        <taxon>Phytophthora</taxon>
    </lineage>
</organism>
<dbReference type="AlphaFoldDB" id="G5A172"/>
<keyword evidence="1" id="KW-0479">Metal-binding</keyword>
<dbReference type="SMART" id="SM00343">
    <property type="entry name" value="ZnF_C2HC"/>
    <property type="match status" value="1"/>
</dbReference>
<feature type="compositionally biased region" description="Polar residues" evidence="2">
    <location>
        <begin position="42"/>
        <end position="59"/>
    </location>
</feature>
<dbReference type="GO" id="GO:0003676">
    <property type="term" value="F:nucleic acid binding"/>
    <property type="evidence" value="ECO:0007669"/>
    <property type="project" value="InterPro"/>
</dbReference>
<evidence type="ECO:0000313" key="5">
    <source>
        <dbReference type="Proteomes" id="UP000002640"/>
    </source>
</evidence>
<feature type="region of interest" description="Disordered" evidence="2">
    <location>
        <begin position="423"/>
        <end position="488"/>
    </location>
</feature>
<protein>
    <recommendedName>
        <fullName evidence="3">CCHC-type domain-containing protein</fullName>
    </recommendedName>
</protein>
<gene>
    <name evidence="4" type="ORF">PHYSODRAFT_250146</name>
</gene>
<accession>G5A172</accession>
<feature type="domain" description="CCHC-type" evidence="3">
    <location>
        <begin position="518"/>
        <end position="531"/>
    </location>
</feature>
<sequence length="733" mass="75552">MATNVVARDERAQRRAASAERAAAKATRRAKETTEVAGDTGDSGTLTLESSVITSTSGDTPLGSASDGRGGGRGRPGRDEGAGSGREPAGGNDGERSTSGSSGNVARSNLTGGGTSPTAGDGGRRGGGHGDDGKGGDGGHGERVGQRKAATSFSGGYVDLTGTGGGGGHGGAGPGRASTPPPTLGAARMRAAAAPIVVREKTKALKLTKFKGLDDMMPVSMWLKTVRQEPEEESINTLAAMLRAKYMTQRSGPEVVDLLNARRQMKGERLVDYAQALREIAERGEIGDDWQVSAFLKSMSSTEGATHVRGHRPKTLDEALSVAIPQVGDYGEGYGSRLEEAMAAWDAREATSGRGPLAAAKARGGREQSAVGGNTWNVVSGYGPGWGAAPKPPRYDTEGRPVDTGKASAGEWWKAIPPGFQLVPAGTSSGTAGGSKFQTSGGQTRVESGKRPASDQNTKRPAKTFKVESKYGGGAHGSGSGPSNPALATREGRLRNHERYMASRAPPRAFVPREGTECYYCGFAGHFARNCTLKQADLAAGGATVASEEAANDENRSRSSGVKKVAAGAARKQVRHGVAETGDGGVLHARHAAGGRAVLRSGDGAAQAVSVAVTAADKNEVASTSGKSRVMTETKHVRFVVADHGIGEEFVSEEQTPMTKTAKDKVEKMLDVGNVGDTGADNKKRAVVGLAYASVRKSNEELEAAVSKRLDEGLEQFGADGTAVDVANTDNAV</sequence>
<dbReference type="InterPro" id="IPR001878">
    <property type="entry name" value="Znf_CCHC"/>
</dbReference>
<feature type="compositionally biased region" description="Polar residues" evidence="2">
    <location>
        <begin position="97"/>
        <end position="110"/>
    </location>
</feature>
<feature type="compositionally biased region" description="Low complexity" evidence="2">
    <location>
        <begin position="15"/>
        <end position="25"/>
    </location>
</feature>
<feature type="compositionally biased region" description="Gly residues" evidence="2">
    <location>
        <begin position="471"/>
        <end position="480"/>
    </location>
</feature>
<keyword evidence="5" id="KW-1185">Reference proteome</keyword>
<name>G5A172_PHYSP</name>
<dbReference type="PROSITE" id="PS50158">
    <property type="entry name" value="ZF_CCHC"/>
    <property type="match status" value="1"/>
</dbReference>
<dbReference type="GO" id="GO:0008270">
    <property type="term" value="F:zinc ion binding"/>
    <property type="evidence" value="ECO:0007669"/>
    <property type="project" value="UniProtKB-KW"/>
</dbReference>
<keyword evidence="1" id="KW-0863">Zinc-finger</keyword>
<feature type="compositionally biased region" description="Low complexity" evidence="2">
    <location>
        <begin position="559"/>
        <end position="569"/>
    </location>
</feature>
<dbReference type="GeneID" id="20638006"/>
<feature type="compositionally biased region" description="Polar residues" evidence="2">
    <location>
        <begin position="436"/>
        <end position="446"/>
    </location>
</feature>
<feature type="compositionally biased region" description="Gly residues" evidence="2">
    <location>
        <begin position="162"/>
        <end position="174"/>
    </location>
</feature>
<feature type="non-terminal residue" evidence="4">
    <location>
        <position position="733"/>
    </location>
</feature>
<evidence type="ECO:0000256" key="1">
    <source>
        <dbReference type="PROSITE-ProRule" id="PRU00047"/>
    </source>
</evidence>
<feature type="region of interest" description="Disordered" evidence="2">
    <location>
        <begin position="545"/>
        <end position="569"/>
    </location>
</feature>
<reference evidence="4 5" key="1">
    <citation type="journal article" date="2006" name="Science">
        <title>Phytophthora genome sequences uncover evolutionary origins and mechanisms of pathogenesis.</title>
        <authorList>
            <person name="Tyler B.M."/>
            <person name="Tripathy S."/>
            <person name="Zhang X."/>
            <person name="Dehal P."/>
            <person name="Jiang R.H."/>
            <person name="Aerts A."/>
            <person name="Arredondo F.D."/>
            <person name="Baxter L."/>
            <person name="Bensasson D."/>
            <person name="Beynon J.L."/>
            <person name="Chapman J."/>
            <person name="Damasceno C.M."/>
            <person name="Dorrance A.E."/>
            <person name="Dou D."/>
            <person name="Dickerman A.W."/>
            <person name="Dubchak I.L."/>
            <person name="Garbelotto M."/>
            <person name="Gijzen M."/>
            <person name="Gordon S.G."/>
            <person name="Govers F."/>
            <person name="Grunwald N.J."/>
            <person name="Huang W."/>
            <person name="Ivors K.L."/>
            <person name="Jones R.W."/>
            <person name="Kamoun S."/>
            <person name="Krampis K."/>
            <person name="Lamour K.H."/>
            <person name="Lee M.K."/>
            <person name="McDonald W.H."/>
            <person name="Medina M."/>
            <person name="Meijer H.J."/>
            <person name="Nordberg E.K."/>
            <person name="Maclean D.J."/>
            <person name="Ospina-Giraldo M.D."/>
            <person name="Morris P.F."/>
            <person name="Phuntumart V."/>
            <person name="Putnam N.H."/>
            <person name="Rash S."/>
            <person name="Rose J.K."/>
            <person name="Sakihama Y."/>
            <person name="Salamov A.A."/>
            <person name="Savidor A."/>
            <person name="Scheuring C.F."/>
            <person name="Smith B.M."/>
            <person name="Sobral B.W."/>
            <person name="Terry A."/>
            <person name="Torto-Alalibo T.A."/>
            <person name="Win J."/>
            <person name="Xu Z."/>
            <person name="Zhang H."/>
            <person name="Grigoriev I.V."/>
            <person name="Rokhsar D.S."/>
            <person name="Boore J.L."/>
        </authorList>
    </citation>
    <scope>NUCLEOTIDE SEQUENCE [LARGE SCALE GENOMIC DNA]</scope>
    <source>
        <strain evidence="4 5">P6497</strain>
    </source>
</reference>
<dbReference type="KEGG" id="psoj:PHYSODRAFT_250146"/>
<proteinExistence type="predicted"/>
<evidence type="ECO:0000256" key="2">
    <source>
        <dbReference type="SAM" id="MobiDB-lite"/>
    </source>
</evidence>
<dbReference type="SUPFAM" id="SSF57756">
    <property type="entry name" value="Retrovirus zinc finger-like domains"/>
    <property type="match status" value="1"/>
</dbReference>
<dbReference type="OMA" id="NHERYMA"/>
<dbReference type="Proteomes" id="UP000002640">
    <property type="component" value="Unassembled WGS sequence"/>
</dbReference>
<dbReference type="RefSeq" id="XP_009533418.1">
    <property type="nucleotide sequence ID" value="XM_009535123.1"/>
</dbReference>
<keyword evidence="1" id="KW-0862">Zinc</keyword>
<feature type="compositionally biased region" description="Basic and acidic residues" evidence="2">
    <location>
        <begin position="122"/>
        <end position="145"/>
    </location>
</feature>
<dbReference type="InParanoid" id="G5A172"/>
<evidence type="ECO:0000313" key="4">
    <source>
        <dbReference type="EMBL" id="EGZ10673.1"/>
    </source>
</evidence>
<evidence type="ECO:0000259" key="3">
    <source>
        <dbReference type="PROSITE" id="PS50158"/>
    </source>
</evidence>
<dbReference type="InterPro" id="IPR036875">
    <property type="entry name" value="Znf_CCHC_sf"/>
</dbReference>
<feature type="region of interest" description="Disordered" evidence="2">
    <location>
        <begin position="1"/>
        <end position="186"/>
    </location>
</feature>
<dbReference type="EMBL" id="JH159158">
    <property type="protein sequence ID" value="EGZ10673.1"/>
    <property type="molecule type" value="Genomic_DNA"/>
</dbReference>